<dbReference type="PROSITE" id="PS50294">
    <property type="entry name" value="WD_REPEATS_REGION"/>
    <property type="match status" value="4"/>
</dbReference>
<evidence type="ECO:0000313" key="6">
    <source>
        <dbReference type="Proteomes" id="UP000016930"/>
    </source>
</evidence>
<protein>
    <submittedName>
        <fullName evidence="5">Uncharacterized protein</fullName>
    </submittedName>
</protein>
<feature type="repeat" description="WD" evidence="3">
    <location>
        <begin position="126"/>
        <end position="159"/>
    </location>
</feature>
<evidence type="ECO:0000256" key="1">
    <source>
        <dbReference type="ARBA" id="ARBA00022574"/>
    </source>
</evidence>
<feature type="repeat" description="WD" evidence="3">
    <location>
        <begin position="42"/>
        <end position="83"/>
    </location>
</feature>
<dbReference type="InterPro" id="IPR015943">
    <property type="entry name" value="WD40/YVTN_repeat-like_dom_sf"/>
</dbReference>
<dbReference type="InterPro" id="IPR019775">
    <property type="entry name" value="WD40_repeat_CS"/>
</dbReference>
<dbReference type="SUPFAM" id="SSF50978">
    <property type="entry name" value="WD40 repeat-like"/>
    <property type="match status" value="1"/>
</dbReference>
<evidence type="ECO:0000256" key="2">
    <source>
        <dbReference type="ARBA" id="ARBA00022737"/>
    </source>
</evidence>
<sequence length="574" mass="61627">MSLDYTPLPMKSPFASRGPVPTPLEAIGSELPSRNTGPSRVLAGHIGAVHSVAFSPDGQELASASEDGTVGVWDVASGDMTAVLRGHERRVVSVAYSPRGLFIASGSDDCTVRLWLAPSRALYATLSCDGDRVSSVAFSSDGGVVVGATHNGYVQLWDMAGTCVGRWQVSTGILNGITHIQFTRWGQLFVCCRDKRIQIVSAYTGAVLTERQRADGCISSMAWRPDGLEFVTACQNRVQRWDTRLCSLEVELHGHAALVTSVSYSSDGTYVASGSLDHTVLVWNVRKCVPVATLKTGAVTSCAFSPVSDSLIIGLFDGTMRYLDDVRTITSASANTDCLDLRLPEGMGLNLAMQATRDCVLEDDACNPGESPAAGCDSELNMAREDLASPEEDLPDISVHAQLHPHRKACIIHKVLRFARDSFSSSRNQCKEPQWIDVLGQKADFTSQSPKDDDDHSIASAYSEKSPGTMTSKSDSDGSTIVEPSLPPYSNNTSFDALPLISSKKHACAAESYPAERVSHNKPSASGPFGIGRSEVPVSSYSSLHGEKNESIPSPDLCVSTRRHSHISYGYIQC</sequence>
<dbReference type="PRINTS" id="PR00320">
    <property type="entry name" value="GPROTEINBRPT"/>
</dbReference>
<dbReference type="InterPro" id="IPR036322">
    <property type="entry name" value="WD40_repeat_dom_sf"/>
</dbReference>
<feature type="compositionally biased region" description="Polar residues" evidence="4">
    <location>
        <begin position="466"/>
        <end position="479"/>
    </location>
</feature>
<accession>M2P8W2</accession>
<proteinExistence type="predicted"/>
<evidence type="ECO:0000256" key="3">
    <source>
        <dbReference type="PROSITE-ProRule" id="PRU00221"/>
    </source>
</evidence>
<dbReference type="PROSITE" id="PS00678">
    <property type="entry name" value="WD_REPEATS_1"/>
    <property type="match status" value="3"/>
</dbReference>
<dbReference type="PROSITE" id="PS50082">
    <property type="entry name" value="WD_REPEATS_2"/>
    <property type="match status" value="4"/>
</dbReference>
<organism evidence="5 6">
    <name type="scientific">Ceriporiopsis subvermispora (strain B)</name>
    <name type="common">White-rot fungus</name>
    <name type="synonym">Gelatoporia subvermispora</name>
    <dbReference type="NCBI Taxonomy" id="914234"/>
    <lineage>
        <taxon>Eukaryota</taxon>
        <taxon>Fungi</taxon>
        <taxon>Dikarya</taxon>
        <taxon>Basidiomycota</taxon>
        <taxon>Agaricomycotina</taxon>
        <taxon>Agaricomycetes</taxon>
        <taxon>Polyporales</taxon>
        <taxon>Gelatoporiaceae</taxon>
        <taxon>Gelatoporia</taxon>
    </lineage>
</organism>
<dbReference type="PANTHER" id="PTHR19848:SF8">
    <property type="entry name" value="F-BOX AND WD REPEAT DOMAIN CONTAINING 7"/>
    <property type="match status" value="1"/>
</dbReference>
<dbReference type="InterPro" id="IPR020472">
    <property type="entry name" value="WD40_PAC1"/>
</dbReference>
<feature type="repeat" description="WD" evidence="3">
    <location>
        <begin position="252"/>
        <end position="286"/>
    </location>
</feature>
<dbReference type="STRING" id="914234.M2P8W2"/>
<dbReference type="InterPro" id="IPR001680">
    <property type="entry name" value="WD40_rpt"/>
</dbReference>
<dbReference type="SMART" id="SM00320">
    <property type="entry name" value="WD40"/>
    <property type="match status" value="7"/>
</dbReference>
<feature type="region of interest" description="Disordered" evidence="4">
    <location>
        <begin position="1"/>
        <end position="33"/>
    </location>
</feature>
<dbReference type="PANTHER" id="PTHR19848">
    <property type="entry name" value="WD40 REPEAT PROTEIN"/>
    <property type="match status" value="1"/>
</dbReference>
<keyword evidence="2" id="KW-0677">Repeat</keyword>
<keyword evidence="6" id="KW-1185">Reference proteome</keyword>
<feature type="region of interest" description="Disordered" evidence="4">
    <location>
        <begin position="446"/>
        <end position="488"/>
    </location>
</feature>
<evidence type="ECO:0000256" key="4">
    <source>
        <dbReference type="SAM" id="MobiDB-lite"/>
    </source>
</evidence>
<dbReference type="AlphaFoldDB" id="M2P8W2"/>
<dbReference type="CDD" id="cd00200">
    <property type="entry name" value="WD40"/>
    <property type="match status" value="1"/>
</dbReference>
<dbReference type="Gene3D" id="2.130.10.10">
    <property type="entry name" value="YVTN repeat-like/Quinoprotein amine dehydrogenase"/>
    <property type="match status" value="2"/>
</dbReference>
<gene>
    <name evidence="5" type="ORF">CERSUDRAFT_127214</name>
</gene>
<evidence type="ECO:0000313" key="5">
    <source>
        <dbReference type="EMBL" id="EMD31844.1"/>
    </source>
</evidence>
<feature type="region of interest" description="Disordered" evidence="4">
    <location>
        <begin position="513"/>
        <end position="533"/>
    </location>
</feature>
<feature type="repeat" description="WD" evidence="3">
    <location>
        <begin position="84"/>
        <end position="115"/>
    </location>
</feature>
<dbReference type="HOGENOM" id="CLU_474858_0_0_1"/>
<reference evidence="5 6" key="1">
    <citation type="journal article" date="2012" name="Proc. Natl. Acad. Sci. U.S.A.">
        <title>Comparative genomics of Ceriporiopsis subvermispora and Phanerochaete chrysosporium provide insight into selective ligninolysis.</title>
        <authorList>
            <person name="Fernandez-Fueyo E."/>
            <person name="Ruiz-Duenas F.J."/>
            <person name="Ferreira P."/>
            <person name="Floudas D."/>
            <person name="Hibbett D.S."/>
            <person name="Canessa P."/>
            <person name="Larrondo L.F."/>
            <person name="James T.Y."/>
            <person name="Seelenfreund D."/>
            <person name="Lobos S."/>
            <person name="Polanco R."/>
            <person name="Tello M."/>
            <person name="Honda Y."/>
            <person name="Watanabe T."/>
            <person name="Watanabe T."/>
            <person name="Ryu J.S."/>
            <person name="Kubicek C.P."/>
            <person name="Schmoll M."/>
            <person name="Gaskell J."/>
            <person name="Hammel K.E."/>
            <person name="St John F.J."/>
            <person name="Vanden Wymelenberg A."/>
            <person name="Sabat G."/>
            <person name="Splinter BonDurant S."/>
            <person name="Syed K."/>
            <person name="Yadav J.S."/>
            <person name="Doddapaneni H."/>
            <person name="Subramanian V."/>
            <person name="Lavin J.L."/>
            <person name="Oguiza J.A."/>
            <person name="Perez G."/>
            <person name="Pisabarro A.G."/>
            <person name="Ramirez L."/>
            <person name="Santoyo F."/>
            <person name="Master E."/>
            <person name="Coutinho P.M."/>
            <person name="Henrissat B."/>
            <person name="Lombard V."/>
            <person name="Magnuson J.K."/>
            <person name="Kuees U."/>
            <person name="Hori C."/>
            <person name="Igarashi K."/>
            <person name="Samejima M."/>
            <person name="Held B.W."/>
            <person name="Barry K.W."/>
            <person name="LaButti K.M."/>
            <person name="Lapidus A."/>
            <person name="Lindquist E.A."/>
            <person name="Lucas S.M."/>
            <person name="Riley R."/>
            <person name="Salamov A.A."/>
            <person name="Hoffmeister D."/>
            <person name="Schwenk D."/>
            <person name="Hadar Y."/>
            <person name="Yarden O."/>
            <person name="de Vries R.P."/>
            <person name="Wiebenga A."/>
            <person name="Stenlid J."/>
            <person name="Eastwood D."/>
            <person name="Grigoriev I.V."/>
            <person name="Berka R.M."/>
            <person name="Blanchette R.A."/>
            <person name="Kersten P."/>
            <person name="Martinez A.T."/>
            <person name="Vicuna R."/>
            <person name="Cullen D."/>
        </authorList>
    </citation>
    <scope>NUCLEOTIDE SEQUENCE [LARGE SCALE GENOMIC DNA]</scope>
    <source>
        <strain evidence="5 6">B</strain>
    </source>
</reference>
<dbReference type="Pfam" id="PF00400">
    <property type="entry name" value="WD40"/>
    <property type="match status" value="5"/>
</dbReference>
<dbReference type="OrthoDB" id="2660687at2759"/>
<dbReference type="Proteomes" id="UP000016930">
    <property type="component" value="Unassembled WGS sequence"/>
</dbReference>
<name>M2P8W2_CERS8</name>
<dbReference type="EMBL" id="KB445815">
    <property type="protein sequence ID" value="EMD31844.1"/>
    <property type="molecule type" value="Genomic_DNA"/>
</dbReference>
<keyword evidence="1 3" id="KW-0853">WD repeat</keyword>